<gene>
    <name evidence="2" type="ORF">M3I41_06825</name>
</gene>
<dbReference type="InterPro" id="IPR019606">
    <property type="entry name" value="GerMN"/>
</dbReference>
<dbReference type="EMBL" id="CP097095">
    <property type="protein sequence ID" value="UQF79296.1"/>
    <property type="molecule type" value="Genomic_DNA"/>
</dbReference>
<evidence type="ECO:0000313" key="2">
    <source>
        <dbReference type="EMBL" id="UQF79296.1"/>
    </source>
</evidence>
<feature type="domain" description="GerMN" evidence="1">
    <location>
        <begin position="237"/>
        <end position="327"/>
    </location>
</feature>
<reference evidence="2" key="1">
    <citation type="submission" date="2022-05" db="EMBL/GenBank/DDBJ databases">
        <title>Using nanopore sequencing to obtain complete genomes from saliva samples.</title>
        <authorList>
            <person name="Baker J.L."/>
        </authorList>
    </citation>
    <scope>NUCLEOTIDE SEQUENCE</scope>
    <source>
        <strain evidence="2">JCVI-JB-Ag32</strain>
    </source>
</reference>
<organism evidence="2 3">
    <name type="scientific">Actinomyces graevenitzii</name>
    <dbReference type="NCBI Taxonomy" id="55565"/>
    <lineage>
        <taxon>Bacteria</taxon>
        <taxon>Bacillati</taxon>
        <taxon>Actinomycetota</taxon>
        <taxon>Actinomycetes</taxon>
        <taxon>Actinomycetales</taxon>
        <taxon>Actinomycetaceae</taxon>
        <taxon>Actinomyces</taxon>
    </lineage>
</organism>
<dbReference type="AlphaFoldDB" id="A0A9E7AER3"/>
<dbReference type="Pfam" id="PF25976">
    <property type="entry name" value="LpqB_N"/>
    <property type="match status" value="1"/>
</dbReference>
<dbReference type="SMART" id="SM00909">
    <property type="entry name" value="Germane"/>
    <property type="match status" value="1"/>
</dbReference>
<name>A0A9E7AER3_9ACTO</name>
<protein>
    <submittedName>
        <fullName evidence="2">LpqB family beta-propeller domain-containing protein</fullName>
    </submittedName>
</protein>
<accession>A0A9E7AER3</accession>
<dbReference type="Proteomes" id="UP000830236">
    <property type="component" value="Chromosome"/>
</dbReference>
<evidence type="ECO:0000313" key="3">
    <source>
        <dbReference type="Proteomes" id="UP000830236"/>
    </source>
</evidence>
<dbReference type="KEGG" id="agh:M3I41_06825"/>
<proteinExistence type="predicted"/>
<dbReference type="InterPro" id="IPR059026">
    <property type="entry name" value="LpqB_N"/>
</dbReference>
<dbReference type="SUPFAM" id="SSF69304">
    <property type="entry name" value="Tricorn protease N-terminal domain"/>
    <property type="match status" value="1"/>
</dbReference>
<dbReference type="Pfam" id="PF10646">
    <property type="entry name" value="Germane"/>
    <property type="match status" value="1"/>
</dbReference>
<sequence length="583" mass="60161">MRPSSSKRFPAAGRFFAANLPVSANLDASLNSSLASRRSLIKASLLAGAGLGLGACAKLPTSGPVRVADHDVRQADLVLQYAQGPVKGASPTQIVEGFLLACAAGYSDEFATARSFLLGQAASSWRPDAQVWIYDSAGNARVSDASDGSLNVSAPALATLDAKGVYSVAFGGANHELTLSLATDGAGQWRIAALPDGVLLSATSFQNAFVAQNLYFFNRTRTSLVPDRRWVLRRRLTTHVVSALLTGPAPWLNQTLSSAIPDGVTLGGAGVEVSQAVATVDLSSEVANASANDKQAIVRQLATTLGQLGSVNQVIVNCGSTVIGSSATIRQGHRSPGAVVAASAAGLVRLEGNNTKVLLDSGALGEGINGVAVADANTVYLQRNNALERLSVSTKTLTQVNGDTDLGAVCADNLGWVWLCQGANVLAYSTQGVRYTLAVPSNLPIAAFNVSSDGYRLAYAVAVGESMRVSVCAVVRDDKGVPTGLGEAYSIYQTDVAALSWVDEVTVAVLAKANTAGVAQLAYAPVGGMVTDMTQVTNAERLVSGKHGGQVSVLTDQGQLMVSSGATWVPSYSGLKAATYSRV</sequence>
<evidence type="ECO:0000259" key="1">
    <source>
        <dbReference type="SMART" id="SM00909"/>
    </source>
</evidence>